<evidence type="ECO:0000259" key="11">
    <source>
        <dbReference type="PROSITE" id="PS50928"/>
    </source>
</evidence>
<dbReference type="SUPFAM" id="SSF161098">
    <property type="entry name" value="MetI-like"/>
    <property type="match status" value="1"/>
</dbReference>
<feature type="transmembrane region" description="Helical" evidence="9">
    <location>
        <begin position="12"/>
        <end position="32"/>
    </location>
</feature>
<comment type="caution">
    <text evidence="12">The sequence shown here is derived from an EMBL/GenBank/DDBJ whole genome shotgun (WGS) entry which is preliminary data.</text>
</comment>
<comment type="similarity">
    <text evidence="2 10">Belongs to the binding-protein-dependent transport system permease family. CysTW subfamily.</text>
</comment>
<keyword evidence="8 9" id="KW-0472">Membrane</keyword>
<gene>
    <name evidence="12" type="ORF">L323_09575</name>
</gene>
<dbReference type="NCBIfam" id="TIGR02141">
    <property type="entry name" value="modB_ABC"/>
    <property type="match status" value="1"/>
</dbReference>
<evidence type="ECO:0000256" key="6">
    <source>
        <dbReference type="ARBA" id="ARBA00022692"/>
    </source>
</evidence>
<feature type="domain" description="ABC transmembrane type-1" evidence="11">
    <location>
        <begin position="6"/>
        <end position="208"/>
    </location>
</feature>
<dbReference type="PANTHER" id="PTHR30183:SF3">
    <property type="entry name" value="MOLYBDENUM TRANSPORT SYSTEM PERMEASE PROTEIN MODB"/>
    <property type="match status" value="1"/>
</dbReference>
<feature type="transmembrane region" description="Helical" evidence="9">
    <location>
        <begin position="190"/>
        <end position="211"/>
    </location>
</feature>
<organism evidence="12 13">
    <name type="scientific">Ruminiclostridium papyrosolvens C7</name>
    <dbReference type="NCBI Taxonomy" id="1330534"/>
    <lineage>
        <taxon>Bacteria</taxon>
        <taxon>Bacillati</taxon>
        <taxon>Bacillota</taxon>
        <taxon>Clostridia</taxon>
        <taxon>Eubacteriales</taxon>
        <taxon>Oscillospiraceae</taxon>
        <taxon>Ruminiclostridium</taxon>
    </lineage>
</organism>
<feature type="transmembrane region" description="Helical" evidence="9">
    <location>
        <begin position="77"/>
        <end position="101"/>
    </location>
</feature>
<dbReference type="GO" id="GO:0005886">
    <property type="term" value="C:plasma membrane"/>
    <property type="evidence" value="ECO:0007669"/>
    <property type="project" value="UniProtKB-SubCell"/>
</dbReference>
<dbReference type="PATRIC" id="fig|1330534.3.peg.1908"/>
<feature type="transmembrane region" description="Helical" evidence="9">
    <location>
        <begin position="44"/>
        <end position="65"/>
    </location>
</feature>
<dbReference type="AlphaFoldDB" id="U4R165"/>
<dbReference type="InterPro" id="IPR011867">
    <property type="entry name" value="ModB_ABC"/>
</dbReference>
<sequence length="225" mass="24649">MDLSPLYISLKVAVIATVITVFTGILCAYYVLKLKRFKGLIDGLFTLPMVLPPTVVGFFLLILFGGNSFIGGVLRQVNISVVFSWTGAVIASSIVSFPLMYRTARGAFEQFDENLVNAARTLGMTEFNIFLRIIVPNVYPGLIAGTVLAFARALGEFGATIMLAGNIPGKTRTMAVAVYTAVQAGDRGQAYKWVLIICAMSFGSMILMNFWNNIQFGKKNREEDF</sequence>
<evidence type="ECO:0000313" key="13">
    <source>
        <dbReference type="Proteomes" id="UP000016860"/>
    </source>
</evidence>
<protein>
    <recommendedName>
        <fullName evidence="10">Molybdenum transport system permease</fullName>
    </recommendedName>
</protein>
<proteinExistence type="inferred from homology"/>
<feature type="transmembrane region" description="Helical" evidence="9">
    <location>
        <begin position="129"/>
        <end position="151"/>
    </location>
</feature>
<evidence type="ECO:0000313" key="12">
    <source>
        <dbReference type="EMBL" id="EPR11916.1"/>
    </source>
</evidence>
<name>U4R165_9FIRM</name>
<dbReference type="Pfam" id="PF00528">
    <property type="entry name" value="BPD_transp_1"/>
    <property type="match status" value="1"/>
</dbReference>
<comment type="subcellular location">
    <subcellularLocation>
        <location evidence="1 9">Cell membrane</location>
        <topology evidence="1 9">Multi-pass membrane protein</topology>
    </subcellularLocation>
</comment>
<reference evidence="12 13" key="1">
    <citation type="journal article" date="2013" name="Genome Announc.">
        <title>Draft Genome Sequence of the Cellulolytic Bacterium Clostridium papyrosolvens C7 (ATCC 700395).</title>
        <authorList>
            <person name="Zepeda V."/>
            <person name="Dassa B."/>
            <person name="Borovok I."/>
            <person name="Lamed R."/>
            <person name="Bayer E.A."/>
            <person name="Cate J.H."/>
        </authorList>
    </citation>
    <scope>NUCLEOTIDE SEQUENCE [LARGE SCALE GENOMIC DNA]</scope>
    <source>
        <strain evidence="12 13">C7</strain>
    </source>
</reference>
<keyword evidence="4 10" id="KW-1003">Cell membrane</keyword>
<keyword evidence="3 9" id="KW-0813">Transport</keyword>
<evidence type="ECO:0000256" key="7">
    <source>
        <dbReference type="ARBA" id="ARBA00022989"/>
    </source>
</evidence>
<comment type="function">
    <text evidence="10">Part of the binding-protein-dependent transport system for molybdenum; probably responsible for the translocation of the substrate across the membrane.</text>
</comment>
<evidence type="ECO:0000256" key="3">
    <source>
        <dbReference type="ARBA" id="ARBA00022448"/>
    </source>
</evidence>
<dbReference type="CDD" id="cd06261">
    <property type="entry name" value="TM_PBP2"/>
    <property type="match status" value="1"/>
</dbReference>
<evidence type="ECO:0000256" key="4">
    <source>
        <dbReference type="ARBA" id="ARBA00022475"/>
    </source>
</evidence>
<keyword evidence="6 9" id="KW-0812">Transmembrane</keyword>
<accession>U4R165</accession>
<dbReference type="PROSITE" id="PS50928">
    <property type="entry name" value="ABC_TM1"/>
    <property type="match status" value="1"/>
</dbReference>
<evidence type="ECO:0000256" key="5">
    <source>
        <dbReference type="ARBA" id="ARBA00022505"/>
    </source>
</evidence>
<dbReference type="Gene3D" id="1.10.3720.10">
    <property type="entry name" value="MetI-like"/>
    <property type="match status" value="1"/>
</dbReference>
<evidence type="ECO:0000256" key="1">
    <source>
        <dbReference type="ARBA" id="ARBA00004651"/>
    </source>
</evidence>
<keyword evidence="7 9" id="KW-1133">Transmembrane helix</keyword>
<dbReference type="InterPro" id="IPR035906">
    <property type="entry name" value="MetI-like_sf"/>
</dbReference>
<dbReference type="STRING" id="1330534.L323_09575"/>
<evidence type="ECO:0000256" key="9">
    <source>
        <dbReference type="RuleBase" id="RU363032"/>
    </source>
</evidence>
<dbReference type="GO" id="GO:0015098">
    <property type="term" value="F:molybdate ion transmembrane transporter activity"/>
    <property type="evidence" value="ECO:0007669"/>
    <property type="project" value="UniProtKB-UniRule"/>
</dbReference>
<dbReference type="OrthoDB" id="57323at2"/>
<dbReference type="PANTHER" id="PTHR30183">
    <property type="entry name" value="MOLYBDENUM TRANSPORT SYSTEM PERMEASE PROTEIN MODB"/>
    <property type="match status" value="1"/>
</dbReference>
<dbReference type="Proteomes" id="UP000016860">
    <property type="component" value="Unassembled WGS sequence"/>
</dbReference>
<evidence type="ECO:0000256" key="10">
    <source>
        <dbReference type="RuleBase" id="RU365097"/>
    </source>
</evidence>
<evidence type="ECO:0000256" key="2">
    <source>
        <dbReference type="ARBA" id="ARBA00007069"/>
    </source>
</evidence>
<dbReference type="RefSeq" id="WP_020815450.1">
    <property type="nucleotide sequence ID" value="NZ_ATAY01000031.1"/>
</dbReference>
<keyword evidence="5 10" id="KW-0500">Molybdenum</keyword>
<evidence type="ECO:0000256" key="8">
    <source>
        <dbReference type="ARBA" id="ARBA00023136"/>
    </source>
</evidence>
<dbReference type="EMBL" id="ATAY01000031">
    <property type="protein sequence ID" value="EPR11916.1"/>
    <property type="molecule type" value="Genomic_DNA"/>
</dbReference>
<dbReference type="InterPro" id="IPR000515">
    <property type="entry name" value="MetI-like"/>
</dbReference>